<dbReference type="AlphaFoldDB" id="A0A1F7WSY5"/>
<evidence type="ECO:0000313" key="10">
    <source>
        <dbReference type="EMBL" id="OGM05902.1"/>
    </source>
</evidence>
<reference evidence="10 11" key="1">
    <citation type="journal article" date="2016" name="Nat. Commun.">
        <title>Thousands of microbial genomes shed light on interconnected biogeochemical processes in an aquifer system.</title>
        <authorList>
            <person name="Anantharaman K."/>
            <person name="Brown C.T."/>
            <person name="Hug L.A."/>
            <person name="Sharon I."/>
            <person name="Castelle C.J."/>
            <person name="Probst A.J."/>
            <person name="Thomas B.C."/>
            <person name="Singh A."/>
            <person name="Wilkins M.J."/>
            <person name="Karaoz U."/>
            <person name="Brodie E.L."/>
            <person name="Williams K.H."/>
            <person name="Hubbard S.S."/>
            <person name="Banfield J.F."/>
        </authorList>
    </citation>
    <scope>NUCLEOTIDE SEQUENCE [LARGE SCALE GENOMIC DNA]</scope>
</reference>
<dbReference type="Gene3D" id="3.80.30.20">
    <property type="entry name" value="tm_1862 like domain"/>
    <property type="match status" value="1"/>
</dbReference>
<dbReference type="SFLD" id="SFLDG01082">
    <property type="entry name" value="B12-binding_domain_containing"/>
    <property type="match status" value="1"/>
</dbReference>
<evidence type="ECO:0000256" key="5">
    <source>
        <dbReference type="ARBA" id="ARBA00022723"/>
    </source>
</evidence>
<keyword evidence="3 10" id="KW-0808">Transferase</keyword>
<protein>
    <submittedName>
        <fullName evidence="10">tRNA (N(6)-L-threonylcarbamoyladenosine(37)-C(2))-methylthiotransferase MtaB</fullName>
    </submittedName>
</protein>
<dbReference type="InterPro" id="IPR006467">
    <property type="entry name" value="MiaB-like_bact"/>
</dbReference>
<evidence type="ECO:0000256" key="7">
    <source>
        <dbReference type="ARBA" id="ARBA00023014"/>
    </source>
</evidence>
<evidence type="ECO:0000256" key="3">
    <source>
        <dbReference type="ARBA" id="ARBA00022679"/>
    </source>
</evidence>
<dbReference type="PROSITE" id="PS51918">
    <property type="entry name" value="RADICAL_SAM"/>
    <property type="match status" value="1"/>
</dbReference>
<dbReference type="GO" id="GO:0035598">
    <property type="term" value="F:tRNA (N(6)-L-threonylcarbamoyladenosine(37)-C(2))-methylthiotransferase activity"/>
    <property type="evidence" value="ECO:0007669"/>
    <property type="project" value="TreeGrafter"/>
</dbReference>
<evidence type="ECO:0000256" key="4">
    <source>
        <dbReference type="ARBA" id="ARBA00022691"/>
    </source>
</evidence>
<dbReference type="InterPro" id="IPR058240">
    <property type="entry name" value="rSAM_sf"/>
</dbReference>
<dbReference type="PANTHER" id="PTHR11918">
    <property type="entry name" value="RADICAL SAM PROTEINS"/>
    <property type="match status" value="1"/>
</dbReference>
<dbReference type="CDD" id="cd01335">
    <property type="entry name" value="Radical_SAM"/>
    <property type="match status" value="1"/>
</dbReference>
<evidence type="ECO:0000256" key="2">
    <source>
        <dbReference type="ARBA" id="ARBA00022485"/>
    </source>
</evidence>
<dbReference type="InterPro" id="IPR023404">
    <property type="entry name" value="rSAM_horseshoe"/>
</dbReference>
<sequence>MPKFAVTTLGCKVNQCEEKRISALFAGAGFSETDLKDAADIYIINSCAITLQAEHKARQIVSSIRGRSPEAVIVLAGCYASRLAGEKLKNIDLYVSQSDKDKILDICLAYMKENPTRIGTAEASGVSALPDETYPWEFSGAPSSRTRAQLKIQDGCKSFCSYCIVPYIRKNEYSMPPEEVIGEIDRLTAKGFTEIVLTGIHVGKYSVKDIYGADFSFEQLLKAIDLYPFSRDFRIRLSSIDPSELNERIIYLFKNSPRFVPHFHVALQSGSDRILKLMNRKYSRSEFVEKIKLIKDNIELPAITSDVIVGFPSETEDDFNDTCSLLDEFGFYDFHIFQYSDRPGTAASRMENKVGAAEKKARSKKLHELKYKKNSIYYNGNIGREAVVIAETIVSRSADGAAVLRGHSERYIETTFSGTPDMAGKMVRVLMLSPAEDGSGMLARLL</sequence>
<dbReference type="InterPro" id="IPR013848">
    <property type="entry name" value="Methylthiotransferase_N"/>
</dbReference>
<dbReference type="InterPro" id="IPR038135">
    <property type="entry name" value="Methylthiotransferase_N_sf"/>
</dbReference>
<dbReference type="PANTHER" id="PTHR11918:SF45">
    <property type="entry name" value="THREONYLCARBAMOYLADENOSINE TRNA METHYLTHIOTRANSFERASE"/>
    <property type="match status" value="1"/>
</dbReference>
<keyword evidence="4" id="KW-0949">S-adenosyl-L-methionine</keyword>
<dbReference type="STRING" id="1817813.A2008_04490"/>
<keyword evidence="6" id="KW-0408">Iron</keyword>
<dbReference type="InterPro" id="IPR007197">
    <property type="entry name" value="rSAM"/>
</dbReference>
<dbReference type="InterPro" id="IPR006638">
    <property type="entry name" value="Elp3/MiaA/NifB-like_rSAM"/>
</dbReference>
<evidence type="ECO:0000256" key="1">
    <source>
        <dbReference type="ARBA" id="ARBA00001966"/>
    </source>
</evidence>
<dbReference type="NCBIfam" id="TIGR00089">
    <property type="entry name" value="MiaB/RimO family radical SAM methylthiotransferase"/>
    <property type="match status" value="1"/>
</dbReference>
<dbReference type="NCBIfam" id="TIGR01579">
    <property type="entry name" value="MiaB-like-C"/>
    <property type="match status" value="1"/>
</dbReference>
<evidence type="ECO:0000259" key="8">
    <source>
        <dbReference type="PROSITE" id="PS51449"/>
    </source>
</evidence>
<dbReference type="SFLD" id="SFLDG01061">
    <property type="entry name" value="methylthiotransferase"/>
    <property type="match status" value="1"/>
</dbReference>
<dbReference type="GO" id="GO:0051539">
    <property type="term" value="F:4 iron, 4 sulfur cluster binding"/>
    <property type="evidence" value="ECO:0007669"/>
    <property type="project" value="UniProtKB-KW"/>
</dbReference>
<keyword evidence="5" id="KW-0479">Metal-binding</keyword>
<organism evidence="10 11">
    <name type="scientific">Candidatus Wallbacteria bacterium GWC2_49_35</name>
    <dbReference type="NCBI Taxonomy" id="1817813"/>
    <lineage>
        <taxon>Bacteria</taxon>
        <taxon>Candidatus Walliibacteriota</taxon>
    </lineage>
</organism>
<dbReference type="PROSITE" id="PS51449">
    <property type="entry name" value="MTTASE_N"/>
    <property type="match status" value="1"/>
</dbReference>
<dbReference type="SFLD" id="SFLDS00029">
    <property type="entry name" value="Radical_SAM"/>
    <property type="match status" value="1"/>
</dbReference>
<dbReference type="InterPro" id="IPR005839">
    <property type="entry name" value="Methylthiotransferase"/>
</dbReference>
<dbReference type="SUPFAM" id="SSF102114">
    <property type="entry name" value="Radical SAM enzymes"/>
    <property type="match status" value="1"/>
</dbReference>
<dbReference type="EMBL" id="MGFH01000090">
    <property type="protein sequence ID" value="OGM05902.1"/>
    <property type="molecule type" value="Genomic_DNA"/>
</dbReference>
<evidence type="ECO:0000313" key="11">
    <source>
        <dbReference type="Proteomes" id="UP000178735"/>
    </source>
</evidence>
<evidence type="ECO:0000256" key="6">
    <source>
        <dbReference type="ARBA" id="ARBA00023004"/>
    </source>
</evidence>
<dbReference type="GO" id="GO:0046872">
    <property type="term" value="F:metal ion binding"/>
    <property type="evidence" value="ECO:0007669"/>
    <property type="project" value="UniProtKB-KW"/>
</dbReference>
<keyword evidence="7" id="KW-0411">Iron-sulfur</keyword>
<accession>A0A1F7WSY5</accession>
<comment type="cofactor">
    <cofactor evidence="1">
        <name>[4Fe-4S] cluster</name>
        <dbReference type="ChEBI" id="CHEBI:49883"/>
    </cofactor>
</comment>
<keyword evidence="2" id="KW-0004">4Fe-4S</keyword>
<proteinExistence type="predicted"/>
<dbReference type="Proteomes" id="UP000178735">
    <property type="component" value="Unassembled WGS sequence"/>
</dbReference>
<name>A0A1F7WSY5_9BACT</name>
<feature type="domain" description="Radical SAM core" evidence="9">
    <location>
        <begin position="142"/>
        <end position="377"/>
    </location>
</feature>
<dbReference type="SMART" id="SM00729">
    <property type="entry name" value="Elp3"/>
    <property type="match status" value="1"/>
</dbReference>
<feature type="domain" description="MTTase N-terminal" evidence="8">
    <location>
        <begin position="2"/>
        <end position="112"/>
    </location>
</feature>
<dbReference type="Pfam" id="PF04055">
    <property type="entry name" value="Radical_SAM"/>
    <property type="match status" value="1"/>
</dbReference>
<dbReference type="Pfam" id="PF00919">
    <property type="entry name" value="UPF0004"/>
    <property type="match status" value="1"/>
</dbReference>
<dbReference type="Gene3D" id="3.40.50.12160">
    <property type="entry name" value="Methylthiotransferase, N-terminal domain"/>
    <property type="match status" value="1"/>
</dbReference>
<gene>
    <name evidence="10" type="ORF">A2008_04490</name>
</gene>
<comment type="caution">
    <text evidence="10">The sequence shown here is derived from an EMBL/GenBank/DDBJ whole genome shotgun (WGS) entry which is preliminary data.</text>
</comment>
<evidence type="ECO:0000259" key="9">
    <source>
        <dbReference type="PROSITE" id="PS51918"/>
    </source>
</evidence>